<dbReference type="InParanoid" id="L9KKI0"/>
<dbReference type="EMBL" id="KB320776">
    <property type="protein sequence ID" value="ELW63460.1"/>
    <property type="molecule type" value="Genomic_DNA"/>
</dbReference>
<sequence>MLSATQAVLCSAHEGASCDENLPSLQKCSYGEKAEALQSRTLRNIRAPSPHLVTDGGLVVLACTNEALFLQERNSIANTHKTNGECPECIPNMKTVVTPPAMPAHGFPLARSTPHASCASAPGAFPWHVQLAAPPPETHTRQMCVHRPRPLRNTNSQPSTRPCPRNREPLGLLCCNHYNEKPSPSSLLLYSDAHDKLNVTAKQKGEIT</sequence>
<accession>L9KKI0</accession>
<dbReference type="AlphaFoldDB" id="L9KKI0"/>
<proteinExistence type="predicted"/>
<dbReference type="Proteomes" id="UP000011518">
    <property type="component" value="Unassembled WGS sequence"/>
</dbReference>
<keyword evidence="2" id="KW-1185">Reference proteome</keyword>
<protein>
    <submittedName>
        <fullName evidence="1">Uncharacterized protein</fullName>
    </submittedName>
</protein>
<reference evidence="2" key="1">
    <citation type="submission" date="2012-07" db="EMBL/GenBank/DDBJ databases">
        <title>Genome of the Chinese tree shrew, a rising model animal genetically related to primates.</title>
        <authorList>
            <person name="Zhang G."/>
            <person name="Fan Y."/>
            <person name="Yao Y."/>
            <person name="Huang Z."/>
        </authorList>
    </citation>
    <scope>NUCLEOTIDE SEQUENCE [LARGE SCALE GENOMIC DNA]</scope>
</reference>
<organism evidence="1 2">
    <name type="scientific">Tupaia chinensis</name>
    <name type="common">Chinese tree shrew</name>
    <name type="synonym">Tupaia belangeri chinensis</name>
    <dbReference type="NCBI Taxonomy" id="246437"/>
    <lineage>
        <taxon>Eukaryota</taxon>
        <taxon>Metazoa</taxon>
        <taxon>Chordata</taxon>
        <taxon>Craniata</taxon>
        <taxon>Vertebrata</taxon>
        <taxon>Euteleostomi</taxon>
        <taxon>Mammalia</taxon>
        <taxon>Eutheria</taxon>
        <taxon>Euarchontoglires</taxon>
        <taxon>Scandentia</taxon>
        <taxon>Tupaiidae</taxon>
        <taxon>Tupaia</taxon>
    </lineage>
</organism>
<reference evidence="2" key="2">
    <citation type="journal article" date="2013" name="Nat. Commun.">
        <title>Genome of the Chinese tree shrew.</title>
        <authorList>
            <person name="Fan Y."/>
            <person name="Huang Z.Y."/>
            <person name="Cao C.C."/>
            <person name="Chen C.S."/>
            <person name="Chen Y.X."/>
            <person name="Fan D.D."/>
            <person name="He J."/>
            <person name="Hou H.L."/>
            <person name="Hu L."/>
            <person name="Hu X.T."/>
            <person name="Jiang X.T."/>
            <person name="Lai R."/>
            <person name="Lang Y.S."/>
            <person name="Liang B."/>
            <person name="Liao S.G."/>
            <person name="Mu D."/>
            <person name="Ma Y.Y."/>
            <person name="Niu Y.Y."/>
            <person name="Sun X.Q."/>
            <person name="Xia J.Q."/>
            <person name="Xiao J."/>
            <person name="Xiong Z.Q."/>
            <person name="Xu L."/>
            <person name="Yang L."/>
            <person name="Zhang Y."/>
            <person name="Zhao W."/>
            <person name="Zhao X.D."/>
            <person name="Zheng Y.T."/>
            <person name="Zhou J.M."/>
            <person name="Zhu Y.B."/>
            <person name="Zhang G.J."/>
            <person name="Wang J."/>
            <person name="Yao Y.G."/>
        </authorList>
    </citation>
    <scope>NUCLEOTIDE SEQUENCE [LARGE SCALE GENOMIC DNA]</scope>
</reference>
<evidence type="ECO:0000313" key="2">
    <source>
        <dbReference type="Proteomes" id="UP000011518"/>
    </source>
</evidence>
<evidence type="ECO:0000313" key="1">
    <source>
        <dbReference type="EMBL" id="ELW63460.1"/>
    </source>
</evidence>
<gene>
    <name evidence="1" type="ORF">TREES_T100016004</name>
</gene>
<name>L9KKI0_TUPCH</name>